<dbReference type="OrthoDB" id="10034447at2759"/>
<name>A0A8C9R2K5_SCLFO</name>
<dbReference type="KEGG" id="sfm:108918720"/>
<dbReference type="SUPFAM" id="SSF54236">
    <property type="entry name" value="Ubiquitin-like"/>
    <property type="match status" value="1"/>
</dbReference>
<dbReference type="GeneTree" id="ENSGT00950000182839"/>
<dbReference type="Proteomes" id="UP000694397">
    <property type="component" value="Chromosome 21"/>
</dbReference>
<evidence type="ECO:0000256" key="1">
    <source>
        <dbReference type="SAM" id="Coils"/>
    </source>
</evidence>
<dbReference type="InterPro" id="IPR033593">
    <property type="entry name" value="N-RASSF"/>
</dbReference>
<organism evidence="4 5">
    <name type="scientific">Scleropages formosus</name>
    <name type="common">Asian bonytongue</name>
    <name type="synonym">Osteoglossum formosum</name>
    <dbReference type="NCBI Taxonomy" id="113540"/>
    <lineage>
        <taxon>Eukaryota</taxon>
        <taxon>Metazoa</taxon>
        <taxon>Chordata</taxon>
        <taxon>Craniata</taxon>
        <taxon>Vertebrata</taxon>
        <taxon>Euteleostomi</taxon>
        <taxon>Actinopterygii</taxon>
        <taxon>Neopterygii</taxon>
        <taxon>Teleostei</taxon>
        <taxon>Osteoglossocephala</taxon>
        <taxon>Osteoglossomorpha</taxon>
        <taxon>Osteoglossiformes</taxon>
        <taxon>Osteoglossidae</taxon>
        <taxon>Scleropages</taxon>
    </lineage>
</organism>
<sequence>MAPLGRSLLRARLKHRSKDCKAPPAGNEVPVWVCEEEKAVCGVTKRTTCEDVVQALLEDHRSGPEDGRVLEGEPDDYCLLERWKGFERALPPLARILRLWEAWGNEQPHVRFVLVSSGGLAAQAAYHGGPSVVPKQWDRGPAQYIKSLPEERRRRAVQKAFRKLERIRRERRPPRRHRIDRMVQLIIAQDHTIQQQIDRMRELDLEIEQMEQQLQLEHKYSRAEWEGAVCGGFAEEAVGPSQESLVEEYLCASGRLNQLDLQIETQRDLVEKLTRDIDAEIKQVCRAEGQGPQGVLANAGPGLEGPQEAAELGRAMCDLERCIRYGLALQAQVAELQGELQRSEAALHWGHQECERLAAQLSALQVDNGVEPAGAEGGPGRSQATTELTDTDSDTGISSTHSQDSLSPCRDVPPPRDTDL</sequence>
<dbReference type="SMART" id="SM00314">
    <property type="entry name" value="RA"/>
    <property type="match status" value="1"/>
</dbReference>
<accession>A0A8C9R2K5</accession>
<dbReference type="Gene3D" id="3.10.20.90">
    <property type="entry name" value="Phosphatidylinositol 3-kinase Catalytic Subunit, Chain A, domain 1"/>
    <property type="match status" value="1"/>
</dbReference>
<dbReference type="InterPro" id="IPR000159">
    <property type="entry name" value="RA_dom"/>
</dbReference>
<dbReference type="GO" id="GO:0007165">
    <property type="term" value="P:signal transduction"/>
    <property type="evidence" value="ECO:0007669"/>
    <property type="project" value="InterPro"/>
</dbReference>
<proteinExistence type="predicted"/>
<evidence type="ECO:0000313" key="5">
    <source>
        <dbReference type="Proteomes" id="UP000694397"/>
    </source>
</evidence>
<dbReference type="GeneID" id="108918720"/>
<dbReference type="RefSeq" id="XP_029103374.1">
    <property type="nucleotide sequence ID" value="XM_029247541.1"/>
</dbReference>
<dbReference type="Pfam" id="PF00788">
    <property type="entry name" value="RA"/>
    <property type="match status" value="1"/>
</dbReference>
<feature type="region of interest" description="Disordered" evidence="2">
    <location>
        <begin position="369"/>
        <end position="420"/>
    </location>
</feature>
<dbReference type="AlphaFoldDB" id="A0A8C9R2K5"/>
<reference evidence="4" key="3">
    <citation type="submission" date="2025-09" db="UniProtKB">
        <authorList>
            <consortium name="Ensembl"/>
        </authorList>
    </citation>
    <scope>IDENTIFICATION</scope>
</reference>
<dbReference type="Ensembl" id="ENSSFOT00015007608.2">
    <property type="protein sequence ID" value="ENSSFOP00015007498.2"/>
    <property type="gene ID" value="ENSSFOG00015004945.2"/>
</dbReference>
<feature type="coiled-coil region" evidence="1">
    <location>
        <begin position="256"/>
        <end position="283"/>
    </location>
</feature>
<evidence type="ECO:0000259" key="3">
    <source>
        <dbReference type="PROSITE" id="PS50200"/>
    </source>
</evidence>
<dbReference type="PANTHER" id="PTHR15286">
    <property type="entry name" value="RAS-ASSOCIATING DOMAIN CONTAINING PROTEIN"/>
    <property type="match status" value="1"/>
</dbReference>
<dbReference type="InterPro" id="IPR029071">
    <property type="entry name" value="Ubiquitin-like_domsf"/>
</dbReference>
<gene>
    <name evidence="4" type="primary">LOC108918720</name>
</gene>
<dbReference type="PANTHER" id="PTHR15286:SF10">
    <property type="entry name" value="RAS ASSOCIATION DOMAIN-CONTAINING PROTEIN 9"/>
    <property type="match status" value="1"/>
</dbReference>
<dbReference type="PROSITE" id="PS50200">
    <property type="entry name" value="RA"/>
    <property type="match status" value="1"/>
</dbReference>
<evidence type="ECO:0000256" key="2">
    <source>
        <dbReference type="SAM" id="MobiDB-lite"/>
    </source>
</evidence>
<protein>
    <submittedName>
        <fullName evidence="4">Ras association domain family member 9</fullName>
    </submittedName>
</protein>
<feature type="coiled-coil region" evidence="1">
    <location>
        <begin position="193"/>
        <end position="220"/>
    </location>
</feature>
<reference evidence="4" key="2">
    <citation type="submission" date="2025-08" db="UniProtKB">
        <authorList>
            <consortium name="Ensembl"/>
        </authorList>
    </citation>
    <scope>IDENTIFICATION</scope>
</reference>
<reference evidence="4 5" key="1">
    <citation type="submission" date="2019-04" db="EMBL/GenBank/DDBJ databases">
        <authorList>
            <consortium name="Wellcome Sanger Institute Data Sharing"/>
        </authorList>
    </citation>
    <scope>NUCLEOTIDE SEQUENCE [LARGE SCALE GENOMIC DNA]</scope>
</reference>
<keyword evidence="1" id="KW-0175">Coiled coil</keyword>
<feature type="domain" description="Ras-associating" evidence="3">
    <location>
        <begin position="25"/>
        <end position="119"/>
    </location>
</feature>
<keyword evidence="5" id="KW-1185">Reference proteome</keyword>
<evidence type="ECO:0000313" key="4">
    <source>
        <dbReference type="Ensembl" id="ENSSFOP00015007498.2"/>
    </source>
</evidence>